<gene>
    <name evidence="1" type="ORF">SCHCODRAFT_14695</name>
</gene>
<dbReference type="InterPro" id="IPR015915">
    <property type="entry name" value="Kelch-typ_b-propeller"/>
</dbReference>
<sequence length="281" mass="31496">MELDIEAKRWRRLGGTANDRVDASDDIPGPRKRPVAFADPDGHRFWMMYGHADRQATPEDHPHHVSGDDAFQYEDAWTYDVDTGKWTKERIPGNAPAPRTEAGSAYDPTTGQAIVFGGYHPQLMTYVPEMNVCFNFCYFADTFVCQLSPTPRWRQVLTAGFPTYRAQPTICADPDTGALYMFGGFANSDYVPVRGNMWSRTYGDLWKLVIAPPGKDLEGVNVEEEARTARAGPWQRCFTCGAAGQWRKCGGSCKGRAFFCSNQCLAEGWKEHKSMHGCRKA</sequence>
<dbReference type="RefSeq" id="XP_003034197.1">
    <property type="nucleotide sequence ID" value="XM_003034151.1"/>
</dbReference>
<dbReference type="eggNOG" id="ENOG502SKNA">
    <property type="taxonomic scope" value="Eukaryota"/>
</dbReference>
<name>D8PYP6_SCHCM</name>
<evidence type="ECO:0000313" key="1">
    <source>
        <dbReference type="EMBL" id="EFI99294.1"/>
    </source>
</evidence>
<dbReference type="SUPFAM" id="SSF50965">
    <property type="entry name" value="Galactose oxidase, central domain"/>
    <property type="match status" value="1"/>
</dbReference>
<dbReference type="Proteomes" id="UP000007431">
    <property type="component" value="Unassembled WGS sequence"/>
</dbReference>
<evidence type="ECO:0008006" key="3">
    <source>
        <dbReference type="Google" id="ProtNLM"/>
    </source>
</evidence>
<dbReference type="OrthoDB" id="432528at2759"/>
<proteinExistence type="predicted"/>
<dbReference type="VEuPathDB" id="FungiDB:SCHCODRAFT_014695"/>
<dbReference type="AlphaFoldDB" id="D8PYP6"/>
<protein>
    <recommendedName>
        <fullName evidence="3">MYND-type domain-containing protein</fullName>
    </recommendedName>
</protein>
<organism evidence="2">
    <name type="scientific">Schizophyllum commune (strain H4-8 / FGSC 9210)</name>
    <name type="common">Split gill fungus</name>
    <dbReference type="NCBI Taxonomy" id="578458"/>
    <lineage>
        <taxon>Eukaryota</taxon>
        <taxon>Fungi</taxon>
        <taxon>Dikarya</taxon>
        <taxon>Basidiomycota</taxon>
        <taxon>Agaricomycotina</taxon>
        <taxon>Agaricomycetes</taxon>
        <taxon>Agaricomycetidae</taxon>
        <taxon>Agaricales</taxon>
        <taxon>Schizophyllaceae</taxon>
        <taxon>Schizophyllum</taxon>
    </lineage>
</organism>
<dbReference type="EMBL" id="GL377304">
    <property type="protein sequence ID" value="EFI99294.1"/>
    <property type="molecule type" value="Genomic_DNA"/>
</dbReference>
<dbReference type="InParanoid" id="D8PYP6"/>
<dbReference type="KEGG" id="scm:SCHCO_014695"/>
<dbReference type="HOGENOM" id="CLU_912375_0_0_1"/>
<keyword evidence="2" id="KW-1185">Reference proteome</keyword>
<evidence type="ECO:0000313" key="2">
    <source>
        <dbReference type="Proteomes" id="UP000007431"/>
    </source>
</evidence>
<dbReference type="Gene3D" id="2.120.10.80">
    <property type="entry name" value="Kelch-type beta propeller"/>
    <property type="match status" value="1"/>
</dbReference>
<accession>D8PYP6</accession>
<dbReference type="OMA" id="HKETHGC"/>
<reference evidence="1 2" key="1">
    <citation type="journal article" date="2010" name="Nat. Biotechnol.">
        <title>Genome sequence of the model mushroom Schizophyllum commune.</title>
        <authorList>
            <person name="Ohm R.A."/>
            <person name="de Jong J.F."/>
            <person name="Lugones L.G."/>
            <person name="Aerts A."/>
            <person name="Kothe E."/>
            <person name="Stajich J.E."/>
            <person name="de Vries R.P."/>
            <person name="Record E."/>
            <person name="Levasseur A."/>
            <person name="Baker S.E."/>
            <person name="Bartholomew K.A."/>
            <person name="Coutinho P.M."/>
            <person name="Erdmann S."/>
            <person name="Fowler T.J."/>
            <person name="Gathman A.C."/>
            <person name="Lombard V."/>
            <person name="Henrissat B."/>
            <person name="Knabe N."/>
            <person name="Kuees U."/>
            <person name="Lilly W.W."/>
            <person name="Lindquist E."/>
            <person name="Lucas S."/>
            <person name="Magnuson J.K."/>
            <person name="Piumi F."/>
            <person name="Raudaskoski M."/>
            <person name="Salamov A."/>
            <person name="Schmutz J."/>
            <person name="Schwarze F.W.M.R."/>
            <person name="vanKuyk P.A."/>
            <person name="Horton J.S."/>
            <person name="Grigoriev I.V."/>
            <person name="Woesten H.A.B."/>
        </authorList>
    </citation>
    <scope>NUCLEOTIDE SEQUENCE [LARGE SCALE GENOMIC DNA]</scope>
    <source>
        <strain evidence="2">H4-8 / FGSC 9210</strain>
    </source>
</reference>
<dbReference type="GeneID" id="9586196"/>
<dbReference type="InterPro" id="IPR011043">
    <property type="entry name" value="Gal_Oxase/kelch_b-propeller"/>
</dbReference>